<dbReference type="Proteomes" id="UP000298763">
    <property type="component" value="Chromosome"/>
</dbReference>
<reference evidence="2 5" key="2">
    <citation type="submission" date="2020-08" db="EMBL/GenBank/DDBJ databases">
        <title>Genomic Encyclopedia of Type Strains, Phase III (KMG-III): the genomes of soil and plant-associated and newly described type strains.</title>
        <authorList>
            <person name="Whitman W."/>
        </authorList>
    </citation>
    <scope>NUCLEOTIDE SEQUENCE [LARGE SCALE GENOMIC DNA]</scope>
    <source>
        <strain evidence="2 5">CECT 7753</strain>
    </source>
</reference>
<dbReference type="EMBL" id="JACHXS010000001">
    <property type="protein sequence ID" value="MBB3219500.1"/>
    <property type="molecule type" value="Genomic_DNA"/>
</dbReference>
<sequence>MKILRRASLTAALAASMVLPPALAADAASGDADIAILLGRYVASSRNAQALYADMKIARGSISWKTNGRPKRCRANWSLLPAEQAAALLSSSPSYLARAQTGSVTYLTRLTQLNCNRPVASFLFVLDSEGKSAQVQGYDETGDLKTFFVMHKKVVNNP</sequence>
<feature type="chain" id="PRO_5044607143" evidence="1">
    <location>
        <begin position="25"/>
        <end position="158"/>
    </location>
</feature>
<dbReference type="RefSeq" id="WP_137312466.1">
    <property type="nucleotide sequence ID" value="NZ_CP040017.1"/>
</dbReference>
<dbReference type="Proteomes" id="UP000584325">
    <property type="component" value="Unassembled WGS sequence"/>
</dbReference>
<dbReference type="OrthoDB" id="9883852at2"/>
<reference evidence="3 4" key="1">
    <citation type="submission" date="2019-05" db="EMBL/GenBank/DDBJ databases">
        <title>Draft Genome Sequences of Six Type Strains of the Genus Massilia.</title>
        <authorList>
            <person name="Miess H."/>
            <person name="Frediansyhah A."/>
            <person name="Gross H."/>
        </authorList>
    </citation>
    <scope>NUCLEOTIDE SEQUENCE [LARGE SCALE GENOMIC DNA]</scope>
    <source>
        <strain evidence="3 4">DSMZ 26121</strain>
    </source>
</reference>
<keyword evidence="4" id="KW-1185">Reference proteome</keyword>
<evidence type="ECO:0000313" key="4">
    <source>
        <dbReference type="Proteomes" id="UP000298763"/>
    </source>
</evidence>
<organism evidence="2 5">
    <name type="scientific">Pseudoduganella umbonata</name>
    <dbReference type="NCBI Taxonomy" id="864828"/>
    <lineage>
        <taxon>Bacteria</taxon>
        <taxon>Pseudomonadati</taxon>
        <taxon>Pseudomonadota</taxon>
        <taxon>Betaproteobacteria</taxon>
        <taxon>Burkholderiales</taxon>
        <taxon>Oxalobacteraceae</taxon>
        <taxon>Telluria group</taxon>
        <taxon>Pseudoduganella</taxon>
    </lineage>
</organism>
<accession>A0A4P8HIS3</accession>
<gene>
    <name evidence="3" type="ORF">FCL38_03450</name>
    <name evidence="2" type="ORF">FHS02_000287</name>
</gene>
<evidence type="ECO:0000313" key="3">
    <source>
        <dbReference type="EMBL" id="QCP09579.1"/>
    </source>
</evidence>
<feature type="signal peptide" evidence="1">
    <location>
        <begin position="1"/>
        <end position="24"/>
    </location>
</feature>
<dbReference type="AlphaFoldDB" id="A0A4P8HIS3"/>
<proteinExistence type="predicted"/>
<protein>
    <submittedName>
        <fullName evidence="2">Uncharacterized protein</fullName>
    </submittedName>
</protein>
<dbReference type="EMBL" id="CP040017">
    <property type="protein sequence ID" value="QCP09579.1"/>
    <property type="molecule type" value="Genomic_DNA"/>
</dbReference>
<evidence type="ECO:0000256" key="1">
    <source>
        <dbReference type="SAM" id="SignalP"/>
    </source>
</evidence>
<keyword evidence="1" id="KW-0732">Signal</keyword>
<evidence type="ECO:0000313" key="5">
    <source>
        <dbReference type="Proteomes" id="UP000584325"/>
    </source>
</evidence>
<name>A0A4P8HIS3_9BURK</name>
<evidence type="ECO:0000313" key="2">
    <source>
        <dbReference type="EMBL" id="MBB3219500.1"/>
    </source>
</evidence>